<proteinExistence type="predicted"/>
<accession>A0ACC1ICB0</accession>
<evidence type="ECO:0000313" key="1">
    <source>
        <dbReference type="EMBL" id="KAJ1891091.1"/>
    </source>
</evidence>
<reference evidence="1" key="1">
    <citation type="submission" date="2022-07" db="EMBL/GenBank/DDBJ databases">
        <title>Phylogenomic reconstructions and comparative analyses of Kickxellomycotina fungi.</title>
        <authorList>
            <person name="Reynolds N.K."/>
            <person name="Stajich J.E."/>
            <person name="Barry K."/>
            <person name="Grigoriev I.V."/>
            <person name="Crous P."/>
            <person name="Smith M.E."/>
        </authorList>
    </citation>
    <scope>NUCLEOTIDE SEQUENCE</scope>
    <source>
        <strain evidence="1">Benny 63K</strain>
    </source>
</reference>
<keyword evidence="2" id="KW-1185">Reference proteome</keyword>
<gene>
    <name evidence="1" type="primary">BUB3_1</name>
    <name evidence="1" type="ORF">LPJ66_007118</name>
</gene>
<organism evidence="1 2">
    <name type="scientific">Kickxella alabastrina</name>
    <dbReference type="NCBI Taxonomy" id="61397"/>
    <lineage>
        <taxon>Eukaryota</taxon>
        <taxon>Fungi</taxon>
        <taxon>Fungi incertae sedis</taxon>
        <taxon>Zoopagomycota</taxon>
        <taxon>Kickxellomycotina</taxon>
        <taxon>Kickxellomycetes</taxon>
        <taxon>Kickxellales</taxon>
        <taxon>Kickxellaceae</taxon>
        <taxon>Kickxella</taxon>
    </lineage>
</organism>
<dbReference type="EMBL" id="JANBPG010001222">
    <property type="protein sequence ID" value="KAJ1891091.1"/>
    <property type="molecule type" value="Genomic_DNA"/>
</dbReference>
<comment type="caution">
    <text evidence="1">The sequence shown here is derived from an EMBL/GenBank/DDBJ whole genome shotgun (WGS) entry which is preliminary data.</text>
</comment>
<protein>
    <submittedName>
        <fullName evidence="1">Mitotic spindle checkpoint protein Bub3</fullName>
    </submittedName>
</protein>
<sequence>MSSGHKQYQLSQPPSDGISQLRFHPVDDTKLLVSSWDQHVRLYDAHANQLVATHHAHHAAVLDIAFGSTCAFSGGLDRRLLAWEADYSHTREIGRHDGEISALEFSHTHNVLLSGSWDRTLRAWDCRAPAVTASAAAATVNVDERVYSMSAQGSLVAVALAGRKILIYDVRNISSALEVRESSLKYPTRCIKLMPDSQGFVCSSVEGRVAVEYLKGVEKSNYAFKCHRQTAEDNVDLVYPVNAVAFHPVHHTFVTGGSDGVVSLWDPDNKKRLKQYQGYPASIASLDFNASGNALAVASSYTYDEGEKDHPPDSIWIRPISENETKPKSKKA</sequence>
<name>A0ACC1ICB0_9FUNG</name>
<evidence type="ECO:0000313" key="2">
    <source>
        <dbReference type="Proteomes" id="UP001150581"/>
    </source>
</evidence>
<dbReference type="Proteomes" id="UP001150581">
    <property type="component" value="Unassembled WGS sequence"/>
</dbReference>